<dbReference type="InterPro" id="IPR039425">
    <property type="entry name" value="RNA_pol_sigma-70-like"/>
</dbReference>
<evidence type="ECO:0000256" key="4">
    <source>
        <dbReference type="ARBA" id="ARBA00023163"/>
    </source>
</evidence>
<dbReference type="GO" id="GO:0016987">
    <property type="term" value="F:sigma factor activity"/>
    <property type="evidence" value="ECO:0007669"/>
    <property type="project" value="UniProtKB-KW"/>
</dbReference>
<dbReference type="PANTHER" id="PTHR43133">
    <property type="entry name" value="RNA POLYMERASE ECF-TYPE SIGMA FACTO"/>
    <property type="match status" value="1"/>
</dbReference>
<dbReference type="CDD" id="cd06171">
    <property type="entry name" value="Sigma70_r4"/>
    <property type="match status" value="1"/>
</dbReference>
<reference evidence="7 8" key="1">
    <citation type="submission" date="2016-01" db="EMBL/GenBank/DDBJ databases">
        <title>Characterization of the Clostridium difficile lineages that are prevalent in Hong Kong and China.</title>
        <authorList>
            <person name="Kwok J.S.-L."/>
            <person name="Lam W.-Y."/>
            <person name="Ip M."/>
            <person name="Chan T.-F."/>
            <person name="Hawkey P.M."/>
            <person name="Tsui S.K.-W."/>
        </authorList>
    </citation>
    <scope>NUCLEOTIDE SEQUENCE [LARGE SCALE GENOMIC DNA]</scope>
    <source>
        <strain evidence="7 8">300064</strain>
    </source>
</reference>
<dbReference type="EMBL" id="LRDH01000104">
    <property type="protein sequence ID" value="PPV14923.1"/>
    <property type="molecule type" value="Genomic_DNA"/>
</dbReference>
<dbReference type="NCBIfam" id="TIGR02937">
    <property type="entry name" value="sigma70-ECF"/>
    <property type="match status" value="1"/>
</dbReference>
<dbReference type="Pfam" id="PF04542">
    <property type="entry name" value="Sigma70_r2"/>
    <property type="match status" value="1"/>
</dbReference>
<feature type="domain" description="RNA polymerase sigma factor 70 region 4 type 2" evidence="6">
    <location>
        <begin position="102"/>
        <end position="153"/>
    </location>
</feature>
<evidence type="ECO:0000256" key="2">
    <source>
        <dbReference type="ARBA" id="ARBA00023015"/>
    </source>
</evidence>
<dbReference type="GO" id="GO:0003677">
    <property type="term" value="F:DNA binding"/>
    <property type="evidence" value="ECO:0007669"/>
    <property type="project" value="InterPro"/>
</dbReference>
<gene>
    <name evidence="7" type="ORF">AWN73_13095</name>
</gene>
<comment type="similarity">
    <text evidence="1">Belongs to the sigma-70 factor family. ECF subfamily.</text>
</comment>
<keyword evidence="4" id="KW-0804">Transcription</keyword>
<evidence type="ECO:0000256" key="3">
    <source>
        <dbReference type="ARBA" id="ARBA00023082"/>
    </source>
</evidence>
<dbReference type="AlphaFoldDB" id="A0A2S7FAR4"/>
<keyword evidence="3" id="KW-0731">Sigma factor</keyword>
<dbReference type="SUPFAM" id="SSF88659">
    <property type="entry name" value="Sigma3 and sigma4 domains of RNA polymerase sigma factors"/>
    <property type="match status" value="1"/>
</dbReference>
<feature type="domain" description="RNA polymerase sigma-70 region 2" evidence="5">
    <location>
        <begin position="12"/>
        <end position="78"/>
    </location>
</feature>
<evidence type="ECO:0000313" key="8">
    <source>
        <dbReference type="Proteomes" id="UP000238081"/>
    </source>
</evidence>
<dbReference type="Gene3D" id="1.10.10.10">
    <property type="entry name" value="Winged helix-like DNA-binding domain superfamily/Winged helix DNA-binding domain"/>
    <property type="match status" value="1"/>
</dbReference>
<proteinExistence type="inferred from homology"/>
<evidence type="ECO:0000259" key="5">
    <source>
        <dbReference type="Pfam" id="PF04542"/>
    </source>
</evidence>
<dbReference type="GO" id="GO:0006352">
    <property type="term" value="P:DNA-templated transcription initiation"/>
    <property type="evidence" value="ECO:0007669"/>
    <property type="project" value="InterPro"/>
</dbReference>
<dbReference type="RefSeq" id="WP_027636125.1">
    <property type="nucleotide sequence ID" value="NZ_JAIOKK010000007.1"/>
</dbReference>
<evidence type="ECO:0000259" key="6">
    <source>
        <dbReference type="Pfam" id="PF08281"/>
    </source>
</evidence>
<dbReference type="Proteomes" id="UP000238081">
    <property type="component" value="Unassembled WGS sequence"/>
</dbReference>
<dbReference type="InterPro" id="IPR036388">
    <property type="entry name" value="WH-like_DNA-bd_sf"/>
</dbReference>
<keyword evidence="2" id="KW-0805">Transcription regulation</keyword>
<organism evidence="7 8">
    <name type="scientific">Clostridium butyricum</name>
    <dbReference type="NCBI Taxonomy" id="1492"/>
    <lineage>
        <taxon>Bacteria</taxon>
        <taxon>Bacillati</taxon>
        <taxon>Bacillota</taxon>
        <taxon>Clostridia</taxon>
        <taxon>Eubacteriales</taxon>
        <taxon>Clostridiaceae</taxon>
        <taxon>Clostridium</taxon>
    </lineage>
</organism>
<dbReference type="InterPro" id="IPR013325">
    <property type="entry name" value="RNA_pol_sigma_r2"/>
</dbReference>
<name>A0A2S7FAR4_CLOBU</name>
<dbReference type="InterPro" id="IPR014284">
    <property type="entry name" value="RNA_pol_sigma-70_dom"/>
</dbReference>
<dbReference type="InterPro" id="IPR013249">
    <property type="entry name" value="RNA_pol_sigma70_r4_t2"/>
</dbReference>
<dbReference type="PANTHER" id="PTHR43133:SF51">
    <property type="entry name" value="RNA POLYMERASE SIGMA FACTOR"/>
    <property type="match status" value="1"/>
</dbReference>
<protein>
    <submittedName>
        <fullName evidence="7">RNA polymerase subunit sigma-70</fullName>
    </submittedName>
</protein>
<dbReference type="Gene3D" id="1.10.1740.10">
    <property type="match status" value="1"/>
</dbReference>
<dbReference type="Pfam" id="PF08281">
    <property type="entry name" value="Sigma70_r4_2"/>
    <property type="match status" value="1"/>
</dbReference>
<dbReference type="InterPro" id="IPR007627">
    <property type="entry name" value="RNA_pol_sigma70_r2"/>
</dbReference>
<evidence type="ECO:0000256" key="1">
    <source>
        <dbReference type="ARBA" id="ARBA00010641"/>
    </source>
</evidence>
<sequence length="162" mass="19521">MKHINECRYAELMMENRQKFYRIAYSYVKNEQEALEVVSDAMYKGLVHLKDLREMDYFLTWMTRIIINTSLETLRKKSKLTPYEDYMAEVKVEETGQDQNLDLYHAIDMLEPDEKSYVILKYFEERTYKEMSDILEMPQSTIKSKIYRSLEKMKSYLEGGNK</sequence>
<dbReference type="SUPFAM" id="SSF88946">
    <property type="entry name" value="Sigma2 domain of RNA polymerase sigma factors"/>
    <property type="match status" value="1"/>
</dbReference>
<evidence type="ECO:0000313" key="7">
    <source>
        <dbReference type="EMBL" id="PPV14923.1"/>
    </source>
</evidence>
<accession>A0A2S7FAR4</accession>
<comment type="caution">
    <text evidence="7">The sequence shown here is derived from an EMBL/GenBank/DDBJ whole genome shotgun (WGS) entry which is preliminary data.</text>
</comment>
<dbReference type="InterPro" id="IPR013324">
    <property type="entry name" value="RNA_pol_sigma_r3/r4-like"/>
</dbReference>